<keyword evidence="4" id="KW-0238">DNA-binding</keyword>
<feature type="compositionally biased region" description="Polar residues" evidence="7">
    <location>
        <begin position="405"/>
        <end position="417"/>
    </location>
</feature>
<dbReference type="GO" id="GO:0003677">
    <property type="term" value="F:DNA binding"/>
    <property type="evidence" value="ECO:0007669"/>
    <property type="project" value="UniProtKB-KW"/>
</dbReference>
<evidence type="ECO:0000256" key="4">
    <source>
        <dbReference type="ARBA" id="ARBA00023125"/>
    </source>
</evidence>
<evidence type="ECO:0000256" key="2">
    <source>
        <dbReference type="ARBA" id="ARBA00022833"/>
    </source>
</evidence>
<evidence type="ECO:0000313" key="12">
    <source>
        <dbReference type="Proteomes" id="UP000288725"/>
    </source>
</evidence>
<dbReference type="PROSITE" id="PS00463">
    <property type="entry name" value="ZN2_CY6_FUNGAL_1"/>
    <property type="match status" value="1"/>
</dbReference>
<keyword evidence="5" id="KW-0804">Transcription</keyword>
<feature type="compositionally biased region" description="Pro residues" evidence="7">
    <location>
        <begin position="218"/>
        <end position="229"/>
    </location>
</feature>
<keyword evidence="1" id="KW-0479">Metal-binding</keyword>
<feature type="region of interest" description="Disordered" evidence="7">
    <location>
        <begin position="280"/>
        <end position="306"/>
    </location>
</feature>
<dbReference type="PROSITE" id="PS50048">
    <property type="entry name" value="ZN2_CY6_FUNGAL_2"/>
    <property type="match status" value="1"/>
</dbReference>
<gene>
    <name evidence="9" type="ORF">BJF96_g5166</name>
    <name evidence="10" type="ORF">VDGE_07816</name>
</gene>
<dbReference type="PANTHER" id="PTHR36206">
    <property type="entry name" value="ASPERCRYPTIN BIOSYNTHESIS CLUSTER-SPECIFIC TRANSCRIPTION REGULATOR ATNN-RELATED"/>
    <property type="match status" value="1"/>
</dbReference>
<feature type="compositionally biased region" description="Low complexity" evidence="7">
    <location>
        <begin position="366"/>
        <end position="375"/>
    </location>
</feature>
<dbReference type="SMART" id="SM00066">
    <property type="entry name" value="GAL4"/>
    <property type="match status" value="1"/>
</dbReference>
<dbReference type="EMBL" id="RSDZ01000132">
    <property type="protein sequence ID" value="RXG42444.1"/>
    <property type="molecule type" value="Genomic_DNA"/>
</dbReference>
<evidence type="ECO:0000313" key="9">
    <source>
        <dbReference type="EMBL" id="PNH31561.1"/>
    </source>
</evidence>
<reference evidence="9 11" key="1">
    <citation type="submission" date="2017-12" db="EMBL/GenBank/DDBJ databases">
        <title>Comparative genomics yields insights into virulence evolution of Verticillium dahliae.</title>
        <authorList>
            <person name="Fan R."/>
            <person name="Armitage A.D."/>
            <person name="Cascant-Lopez E."/>
            <person name="Sobczyk M."/>
            <person name="Cockerton H.M."/>
            <person name="Harrison R.J."/>
        </authorList>
    </citation>
    <scope>NUCLEOTIDE SEQUENCE [LARGE SCALE GENOMIC DNA]</scope>
    <source>
        <strain evidence="9 11">12008</strain>
    </source>
</reference>
<dbReference type="GO" id="GO:0008270">
    <property type="term" value="F:zinc ion binding"/>
    <property type="evidence" value="ECO:0007669"/>
    <property type="project" value="InterPro"/>
</dbReference>
<protein>
    <recommendedName>
        <fullName evidence="8">Zn(2)-C6 fungal-type domain-containing protein</fullName>
    </recommendedName>
</protein>
<dbReference type="InterPro" id="IPR052360">
    <property type="entry name" value="Transcr_Regulatory_Proteins"/>
</dbReference>
<keyword evidence="2" id="KW-0862">Zinc</keyword>
<dbReference type="PANTHER" id="PTHR36206:SF13">
    <property type="entry name" value="TRANSCRIPTIONAL REGULATORY PROTEIN MOC3"/>
    <property type="match status" value="1"/>
</dbReference>
<dbReference type="Proteomes" id="UP000236305">
    <property type="component" value="Unassembled WGS sequence"/>
</dbReference>
<feature type="region of interest" description="Disordered" evidence="7">
    <location>
        <begin position="1"/>
        <end position="259"/>
    </location>
</feature>
<feature type="compositionally biased region" description="Pro residues" evidence="7">
    <location>
        <begin position="27"/>
        <end position="37"/>
    </location>
</feature>
<dbReference type="CDD" id="cd00067">
    <property type="entry name" value="GAL4"/>
    <property type="match status" value="1"/>
</dbReference>
<sequence>MAPNDTSQEPAGDASASTTSSSTAVAAPPPPPPPTSPPLLTSTSTPPSLAVAAASQPSPQPTTTAPSTNPTSATPVNVSASLSPAHATPTAPESDASTLVNAVASTAAPPPPPAAPAAAVSTTNAVSTTDAVQQNGDARSSSSPAMSHGQHPTGPHRPPGTYPSPNTYGSPAGAPVGPYGYGGPPQQASIDPYRASPGAQVSLPSVKSFDALQSQPQHQPPPPPPPPPQQQQQHHQHSHQHGSPHAPPQPMNMPMSMGHPQSMPYYNHMSMAPNPYQLPSDNIRYAIPPHDMRYGSGPRGPKKEIKRRTKTGCLTCRKRRIKCDEAQPTCNNCKKSKRDCAGYDPIFKQQPGPSNIQPALNSHHQSPVSTPTVPSSLPPAPLQPSNPYGSQPSVLPSSYGPPPSASTHFDSALNSPASAKADGYGTAIDPALQNLPMLASTPNFASGQQSATGGNLTLRAKKMKIEQILDLLGPAPSPPSEGDGQVTPEVAKEITRVYHEVYAFGLDSFFETRWFGCMMTDPSTLNLYRDLRGARDVFAAFLKCIEKTHVNDRASLNASGVLETRLTWTLATLPLAVVPPSLSKAGPHDPLPPPTDPVEVRNRVFVVDVLLRGDFMMSANPLTAPRADSDTNRVREYEFWYNLAHFLCLPDTTYESKHDERETALNRIRTLLDGQENRDLLYSIAIARELAPRLDPGYETSIPQQADESEPKNRLFVASNFIRREAQVSGGTTNVVRRFSEIAIQSFINPGVNIGRLNNTGVLKQSWEE</sequence>
<evidence type="ECO:0000256" key="5">
    <source>
        <dbReference type="ARBA" id="ARBA00023163"/>
    </source>
</evidence>
<feature type="compositionally biased region" description="Polar residues" evidence="7">
    <location>
        <begin position="133"/>
        <end position="145"/>
    </location>
</feature>
<dbReference type="Proteomes" id="UP000288725">
    <property type="component" value="Chromosome 2"/>
</dbReference>
<dbReference type="InterPro" id="IPR036864">
    <property type="entry name" value="Zn2-C6_fun-type_DNA-bd_sf"/>
</dbReference>
<name>A0A2J8E938_VERDA</name>
<dbReference type="InterPro" id="IPR001138">
    <property type="entry name" value="Zn2Cys6_DnaBD"/>
</dbReference>
<feature type="region of interest" description="Disordered" evidence="7">
    <location>
        <begin position="344"/>
        <end position="420"/>
    </location>
</feature>
<dbReference type="OrthoDB" id="5375558at2759"/>
<comment type="caution">
    <text evidence="9">The sequence shown here is derived from an EMBL/GenBank/DDBJ whole genome shotgun (WGS) entry which is preliminary data.</text>
</comment>
<evidence type="ECO:0000256" key="1">
    <source>
        <dbReference type="ARBA" id="ARBA00022723"/>
    </source>
</evidence>
<dbReference type="AlphaFoldDB" id="A0A2J8E938"/>
<organism evidence="9 11">
    <name type="scientific">Verticillium dahliae</name>
    <name type="common">Verticillium wilt</name>
    <dbReference type="NCBI Taxonomy" id="27337"/>
    <lineage>
        <taxon>Eukaryota</taxon>
        <taxon>Fungi</taxon>
        <taxon>Dikarya</taxon>
        <taxon>Ascomycota</taxon>
        <taxon>Pezizomycotina</taxon>
        <taxon>Sordariomycetes</taxon>
        <taxon>Hypocreomycetidae</taxon>
        <taxon>Glomerellales</taxon>
        <taxon>Plectosphaerellaceae</taxon>
        <taxon>Verticillium</taxon>
    </lineage>
</organism>
<evidence type="ECO:0000313" key="10">
    <source>
        <dbReference type="EMBL" id="RXG42444.1"/>
    </source>
</evidence>
<feature type="compositionally biased region" description="Low complexity" evidence="7">
    <location>
        <begin position="14"/>
        <end position="26"/>
    </location>
</feature>
<reference evidence="10 12" key="2">
    <citation type="submission" date="2018-12" db="EMBL/GenBank/DDBJ databases">
        <title>Genome of Verticillium dahliae isolate Getta Getta.</title>
        <authorList>
            <person name="Gardiner D.M."/>
        </authorList>
    </citation>
    <scope>NUCLEOTIDE SEQUENCE [LARGE SCALE GENOMIC DNA]</scope>
    <source>
        <strain evidence="10 12">Getta Getta</strain>
    </source>
</reference>
<proteinExistence type="predicted"/>
<dbReference type="SUPFAM" id="SSF57701">
    <property type="entry name" value="Zn2/Cys6 DNA-binding domain"/>
    <property type="match status" value="1"/>
</dbReference>
<keyword evidence="3" id="KW-0805">Transcription regulation</keyword>
<evidence type="ECO:0000256" key="3">
    <source>
        <dbReference type="ARBA" id="ARBA00023015"/>
    </source>
</evidence>
<accession>A0A2J8E938</accession>
<evidence type="ECO:0000256" key="7">
    <source>
        <dbReference type="SAM" id="MobiDB-lite"/>
    </source>
</evidence>
<evidence type="ECO:0000313" key="11">
    <source>
        <dbReference type="Proteomes" id="UP000236305"/>
    </source>
</evidence>
<dbReference type="Pfam" id="PF00172">
    <property type="entry name" value="Zn_clus"/>
    <property type="match status" value="1"/>
</dbReference>
<feature type="compositionally biased region" description="Polar residues" evidence="7">
    <location>
        <begin position="351"/>
        <end position="365"/>
    </location>
</feature>
<dbReference type="Gene3D" id="4.10.240.10">
    <property type="entry name" value="Zn(2)-C6 fungal-type DNA-binding domain"/>
    <property type="match status" value="1"/>
</dbReference>
<feature type="compositionally biased region" description="Low complexity" evidence="7">
    <location>
        <begin position="168"/>
        <end position="189"/>
    </location>
</feature>
<feature type="compositionally biased region" description="Low complexity" evidence="7">
    <location>
        <begin position="38"/>
        <end position="77"/>
    </location>
</feature>
<evidence type="ECO:0000256" key="6">
    <source>
        <dbReference type="ARBA" id="ARBA00023242"/>
    </source>
</evidence>
<dbReference type="GO" id="GO:0000981">
    <property type="term" value="F:DNA-binding transcription factor activity, RNA polymerase II-specific"/>
    <property type="evidence" value="ECO:0007669"/>
    <property type="project" value="InterPro"/>
</dbReference>
<evidence type="ECO:0000259" key="8">
    <source>
        <dbReference type="PROSITE" id="PS50048"/>
    </source>
</evidence>
<feature type="domain" description="Zn(2)-C6 fungal-type" evidence="8">
    <location>
        <begin position="312"/>
        <end position="340"/>
    </location>
</feature>
<dbReference type="EMBL" id="MPSH01000016">
    <property type="protein sequence ID" value="PNH31561.1"/>
    <property type="molecule type" value="Genomic_DNA"/>
</dbReference>
<keyword evidence="6" id="KW-0539">Nucleus</keyword>
<dbReference type="SMR" id="A0A2J8E938"/>
<feature type="compositionally biased region" description="Low complexity" evidence="7">
    <location>
        <begin position="116"/>
        <end position="132"/>
    </location>
</feature>